<evidence type="ECO:0000313" key="2">
    <source>
        <dbReference type="Proteomes" id="UP000294862"/>
    </source>
</evidence>
<dbReference type="EMBL" id="SLWQ01000005">
    <property type="protein sequence ID" value="TCO40293.1"/>
    <property type="molecule type" value="Genomic_DNA"/>
</dbReference>
<evidence type="ECO:0000313" key="1">
    <source>
        <dbReference type="EMBL" id="TCO40293.1"/>
    </source>
</evidence>
<protein>
    <submittedName>
        <fullName evidence="1">Uncharacterized protein</fullName>
    </submittedName>
</protein>
<organism evidence="1 2">
    <name type="scientific">Dokdonella fugitiva</name>
    <dbReference type="NCBI Taxonomy" id="328517"/>
    <lineage>
        <taxon>Bacteria</taxon>
        <taxon>Pseudomonadati</taxon>
        <taxon>Pseudomonadota</taxon>
        <taxon>Gammaproteobacteria</taxon>
        <taxon>Lysobacterales</taxon>
        <taxon>Rhodanobacteraceae</taxon>
        <taxon>Dokdonella</taxon>
    </lineage>
</organism>
<dbReference type="Proteomes" id="UP000294862">
    <property type="component" value="Unassembled WGS sequence"/>
</dbReference>
<dbReference type="OrthoDB" id="6024440at2"/>
<comment type="caution">
    <text evidence="1">The sequence shown here is derived from an EMBL/GenBank/DDBJ whole genome shotgun (WGS) entry which is preliminary data.</text>
</comment>
<proteinExistence type="predicted"/>
<reference evidence="1 2" key="1">
    <citation type="journal article" date="2015" name="Stand. Genomic Sci.">
        <title>Genomic Encyclopedia of Bacterial and Archaeal Type Strains, Phase III: the genomes of soil and plant-associated and newly described type strains.</title>
        <authorList>
            <person name="Whitman W.B."/>
            <person name="Woyke T."/>
            <person name="Klenk H.P."/>
            <person name="Zhou Y."/>
            <person name="Lilburn T.G."/>
            <person name="Beck B.J."/>
            <person name="De Vos P."/>
            <person name="Vandamme P."/>
            <person name="Eisen J.A."/>
            <person name="Garrity G."/>
            <person name="Hugenholtz P."/>
            <person name="Kyrpides N.C."/>
        </authorList>
    </citation>
    <scope>NUCLEOTIDE SEQUENCE [LARGE SCALE GENOMIC DNA]</scope>
    <source>
        <strain evidence="1 2">A3</strain>
    </source>
</reference>
<keyword evidence="2" id="KW-1185">Reference proteome</keyword>
<dbReference type="AlphaFoldDB" id="A0A4R2I7I7"/>
<sequence length="252" mass="27476">MNTISDEDLILHHYRDGLDAGELARIDAALAASAQLRARRDALLRVLGEVDALPAPVADAGFERRLWHALEPRLVARAPRPPWRDRLHEWLNPPRLAWAGASFALVLVAVAAFHAGRQSVPGPDEVAQARADASAMRVLDAYVAAHLRATEGVLLTASNSDSRELLDGNRELAASLVEANRLYARAAARAGNGQLADFLRQLEPVLISLANQPAAAPVESNEGLRDYLRSTDLLFQVRATQARLDRSGERRT</sequence>
<dbReference type="RefSeq" id="WP_131997726.1">
    <property type="nucleotide sequence ID" value="NZ_JACGXM010000003.1"/>
</dbReference>
<name>A0A4R2I7I7_9GAMM</name>
<gene>
    <name evidence="1" type="ORF">EV148_10588</name>
</gene>
<accession>A0A4R2I7I7</accession>